<comment type="caution">
    <text evidence="2">The sequence shown here is derived from an EMBL/GenBank/DDBJ whole genome shotgun (WGS) entry which is preliminary data.</text>
</comment>
<dbReference type="RefSeq" id="WP_285723521.1">
    <property type="nucleotide sequence ID" value="NZ_BSDD01000002.1"/>
</dbReference>
<evidence type="ECO:0008006" key="4">
    <source>
        <dbReference type="Google" id="ProtNLM"/>
    </source>
</evidence>
<reference evidence="2 3" key="1">
    <citation type="journal article" date="2023" name="Antonie Van Leeuwenhoek">
        <title>Mesoterricola silvestris gen. nov., sp. nov., Mesoterricola sediminis sp. nov., Geothrix oryzae sp. nov., Geothrix edaphica sp. nov., Geothrix rubra sp. nov., and Geothrix limicola sp. nov., six novel members of Acidobacteriota isolated from soils.</title>
        <authorList>
            <person name="Itoh H."/>
            <person name="Sugisawa Y."/>
            <person name="Mise K."/>
            <person name="Xu Z."/>
            <person name="Kuniyasu M."/>
            <person name="Ushijima N."/>
            <person name="Kawano K."/>
            <person name="Kobayashi E."/>
            <person name="Shiratori Y."/>
            <person name="Masuda Y."/>
            <person name="Senoo K."/>
        </authorList>
    </citation>
    <scope>NUCLEOTIDE SEQUENCE [LARGE SCALE GENOMIC DNA]</scope>
    <source>
        <strain evidence="2 3">Red803</strain>
    </source>
</reference>
<name>A0ABQ5Q518_9BACT</name>
<sequence length="159" mass="17663">MNLENNKDHRQDAKTPRKDLDEVEERLASSIVDAAVKVHATLGPGLLENVYETCLAHELEQRGHRVKKQVTLPIHYDTLTLDAGLRMDLVVDDLAVLELKSVACLLPVHHAQLLTYLKLSGLRLGFLLNFNVPLMREGVVRKILQKGAPGLPRPLAGLV</sequence>
<gene>
    <name evidence="2" type="ORF">GETHPA_10340</name>
</gene>
<proteinExistence type="predicted"/>
<feature type="region of interest" description="Disordered" evidence="1">
    <location>
        <begin position="1"/>
        <end position="21"/>
    </location>
</feature>
<dbReference type="Pfam" id="PF13366">
    <property type="entry name" value="PDDEXK_3"/>
    <property type="match status" value="1"/>
</dbReference>
<dbReference type="EMBL" id="BSDD01000002">
    <property type="protein sequence ID" value="GLH69501.1"/>
    <property type="molecule type" value="Genomic_DNA"/>
</dbReference>
<dbReference type="Proteomes" id="UP001165089">
    <property type="component" value="Unassembled WGS sequence"/>
</dbReference>
<protein>
    <recommendedName>
        <fullName evidence="4">GxxExxY protein</fullName>
    </recommendedName>
</protein>
<dbReference type="NCBIfam" id="TIGR04256">
    <property type="entry name" value="GxxExxY"/>
    <property type="match status" value="1"/>
</dbReference>
<keyword evidence="3" id="KW-1185">Reference proteome</keyword>
<dbReference type="InterPro" id="IPR026350">
    <property type="entry name" value="GxxExxY"/>
</dbReference>
<evidence type="ECO:0000313" key="3">
    <source>
        <dbReference type="Proteomes" id="UP001165089"/>
    </source>
</evidence>
<feature type="compositionally biased region" description="Basic and acidic residues" evidence="1">
    <location>
        <begin position="1"/>
        <end position="20"/>
    </location>
</feature>
<accession>A0ABQ5Q518</accession>
<evidence type="ECO:0000256" key="1">
    <source>
        <dbReference type="SAM" id="MobiDB-lite"/>
    </source>
</evidence>
<evidence type="ECO:0000313" key="2">
    <source>
        <dbReference type="EMBL" id="GLH69501.1"/>
    </source>
</evidence>
<organism evidence="2 3">
    <name type="scientific">Geothrix rubra</name>
    <dbReference type="NCBI Taxonomy" id="2927977"/>
    <lineage>
        <taxon>Bacteria</taxon>
        <taxon>Pseudomonadati</taxon>
        <taxon>Acidobacteriota</taxon>
        <taxon>Holophagae</taxon>
        <taxon>Holophagales</taxon>
        <taxon>Holophagaceae</taxon>
        <taxon>Geothrix</taxon>
    </lineage>
</organism>